<dbReference type="InterPro" id="IPR046765">
    <property type="entry name" value="Antitox_RHH"/>
</dbReference>
<keyword evidence="4" id="KW-1185">Reference proteome</keyword>
<gene>
    <name evidence="3" type="ORF">IQ241_14830</name>
</gene>
<sequence length="95" mass="10051">MAKKSNSAAAPRSESKARPEAAGKVPGQSEASESAEQKPYQAPSRAGKKAITGHFEPEVSKQLKLISLEEDTSVQALLGEALNDLFTKYGKPPIA</sequence>
<proteinExistence type="predicted"/>
<accession>A0A8J7AJ60</accession>
<dbReference type="Proteomes" id="UP000636505">
    <property type="component" value="Unassembled WGS sequence"/>
</dbReference>
<organism evidence="3 4">
    <name type="scientific">Vasconcelosia minhoensis LEGE 07310</name>
    <dbReference type="NCBI Taxonomy" id="915328"/>
    <lineage>
        <taxon>Bacteria</taxon>
        <taxon>Bacillati</taxon>
        <taxon>Cyanobacteriota</taxon>
        <taxon>Cyanophyceae</taxon>
        <taxon>Nodosilineales</taxon>
        <taxon>Cymatolegaceae</taxon>
        <taxon>Vasconcelosia</taxon>
        <taxon>Vasconcelosia minhoensis</taxon>
    </lineage>
</organism>
<dbReference type="Pfam" id="PF20605">
    <property type="entry name" value="Antitox_RHH"/>
    <property type="match status" value="1"/>
</dbReference>
<evidence type="ECO:0000259" key="2">
    <source>
        <dbReference type="Pfam" id="PF20605"/>
    </source>
</evidence>
<dbReference type="RefSeq" id="WP_193908514.1">
    <property type="nucleotide sequence ID" value="NZ_JADEXG010000035.1"/>
</dbReference>
<evidence type="ECO:0000313" key="4">
    <source>
        <dbReference type="Proteomes" id="UP000636505"/>
    </source>
</evidence>
<feature type="domain" description="Antitoxin-like ribbon-helix-helix" evidence="2">
    <location>
        <begin position="45"/>
        <end position="94"/>
    </location>
</feature>
<dbReference type="AlphaFoldDB" id="A0A8J7AJ60"/>
<name>A0A8J7AJ60_9CYAN</name>
<feature type="region of interest" description="Disordered" evidence="1">
    <location>
        <begin position="1"/>
        <end position="54"/>
    </location>
</feature>
<dbReference type="EMBL" id="JADEXG010000035">
    <property type="protein sequence ID" value="MBE9078553.1"/>
    <property type="molecule type" value="Genomic_DNA"/>
</dbReference>
<evidence type="ECO:0000313" key="3">
    <source>
        <dbReference type="EMBL" id="MBE9078553.1"/>
    </source>
</evidence>
<protein>
    <recommendedName>
        <fullName evidence="2">Antitoxin-like ribbon-helix-helix domain-containing protein</fullName>
    </recommendedName>
</protein>
<reference evidence="3" key="1">
    <citation type="submission" date="2020-10" db="EMBL/GenBank/DDBJ databases">
        <authorList>
            <person name="Castelo-Branco R."/>
            <person name="Eusebio N."/>
            <person name="Adriana R."/>
            <person name="Vieira A."/>
            <person name="Brugerolle De Fraissinette N."/>
            <person name="Rezende De Castro R."/>
            <person name="Schneider M.P."/>
            <person name="Vasconcelos V."/>
            <person name="Leao P.N."/>
        </authorList>
    </citation>
    <scope>NUCLEOTIDE SEQUENCE</scope>
    <source>
        <strain evidence="3">LEGE 07310</strain>
    </source>
</reference>
<comment type="caution">
    <text evidence="3">The sequence shown here is derived from an EMBL/GenBank/DDBJ whole genome shotgun (WGS) entry which is preliminary data.</text>
</comment>
<evidence type="ECO:0000256" key="1">
    <source>
        <dbReference type="SAM" id="MobiDB-lite"/>
    </source>
</evidence>